<dbReference type="EMBL" id="AP028910">
    <property type="protein sequence ID" value="BES90412.1"/>
    <property type="molecule type" value="Genomic_DNA"/>
</dbReference>
<gene>
    <name evidence="1" type="ORF">NTJ_03220</name>
</gene>
<reference evidence="1 2" key="1">
    <citation type="submission" date="2023-09" db="EMBL/GenBank/DDBJ databases">
        <title>Nesidiocoris tenuis whole genome shotgun sequence.</title>
        <authorList>
            <person name="Shibata T."/>
            <person name="Shimoda M."/>
            <person name="Kobayashi T."/>
            <person name="Uehara T."/>
        </authorList>
    </citation>
    <scope>NUCLEOTIDE SEQUENCE [LARGE SCALE GENOMIC DNA]</scope>
    <source>
        <strain evidence="1 2">Japan</strain>
    </source>
</reference>
<name>A0ABN7AJ91_9HEMI</name>
<protein>
    <submittedName>
        <fullName evidence="1">Uncharacterized protein</fullName>
    </submittedName>
</protein>
<proteinExistence type="predicted"/>
<evidence type="ECO:0000313" key="2">
    <source>
        <dbReference type="Proteomes" id="UP001307889"/>
    </source>
</evidence>
<evidence type="ECO:0000313" key="1">
    <source>
        <dbReference type="EMBL" id="BES90412.1"/>
    </source>
</evidence>
<sequence>MQLHDSDSILNRTEGNMTLMRVHVHVISCQASRVMLSYEPFAVLIMAGGANVVIEHAPNVGPNQGIRDRPRFFVYRPLSQLLYHGGGAVFQRTGSTLITRRF</sequence>
<keyword evidence="2" id="KW-1185">Reference proteome</keyword>
<organism evidence="1 2">
    <name type="scientific">Nesidiocoris tenuis</name>
    <dbReference type="NCBI Taxonomy" id="355587"/>
    <lineage>
        <taxon>Eukaryota</taxon>
        <taxon>Metazoa</taxon>
        <taxon>Ecdysozoa</taxon>
        <taxon>Arthropoda</taxon>
        <taxon>Hexapoda</taxon>
        <taxon>Insecta</taxon>
        <taxon>Pterygota</taxon>
        <taxon>Neoptera</taxon>
        <taxon>Paraneoptera</taxon>
        <taxon>Hemiptera</taxon>
        <taxon>Heteroptera</taxon>
        <taxon>Panheteroptera</taxon>
        <taxon>Cimicomorpha</taxon>
        <taxon>Miridae</taxon>
        <taxon>Dicyphina</taxon>
        <taxon>Nesidiocoris</taxon>
    </lineage>
</organism>
<accession>A0ABN7AJ91</accession>
<dbReference type="Proteomes" id="UP001307889">
    <property type="component" value="Chromosome 2"/>
</dbReference>